<comment type="caution">
    <text evidence="1">The sequence shown here is derived from an EMBL/GenBank/DDBJ whole genome shotgun (WGS) entry which is preliminary data.</text>
</comment>
<organism evidence="1">
    <name type="scientific">Picea glauca</name>
    <name type="common">White spruce</name>
    <name type="synonym">Pinus glauca</name>
    <dbReference type="NCBI Taxonomy" id="3330"/>
    <lineage>
        <taxon>Eukaryota</taxon>
        <taxon>Viridiplantae</taxon>
        <taxon>Streptophyta</taxon>
        <taxon>Embryophyta</taxon>
        <taxon>Tracheophyta</taxon>
        <taxon>Spermatophyta</taxon>
        <taxon>Pinopsida</taxon>
        <taxon>Pinidae</taxon>
        <taxon>Conifers I</taxon>
        <taxon>Pinales</taxon>
        <taxon>Pinaceae</taxon>
        <taxon>Picea</taxon>
    </lineage>
</organism>
<gene>
    <name evidence="1" type="ORF">ABT39_MTgene681</name>
</gene>
<geneLocation type="mitochondrion" evidence="1"/>
<proteinExistence type="predicted"/>
<reference evidence="1" key="1">
    <citation type="journal article" date="2015" name="Genome Biol. Evol.">
        <title>Organellar Genomes of White Spruce (Picea glauca): Assembly and Annotation.</title>
        <authorList>
            <person name="Jackman S.D."/>
            <person name="Warren R.L."/>
            <person name="Gibb E.A."/>
            <person name="Vandervalk B.P."/>
            <person name="Mohamadi H."/>
            <person name="Chu J."/>
            <person name="Raymond A."/>
            <person name="Pleasance S."/>
            <person name="Coope R."/>
            <person name="Wildung M.R."/>
            <person name="Ritland C.E."/>
            <person name="Bousquet J."/>
            <person name="Jones S.J."/>
            <person name="Bohlmann J."/>
            <person name="Birol I."/>
        </authorList>
    </citation>
    <scope>NUCLEOTIDE SEQUENCE [LARGE SCALE GENOMIC DNA]</scope>
    <source>
        <tissue evidence="1">Flushing bud</tissue>
    </source>
</reference>
<protein>
    <submittedName>
        <fullName evidence="1">Uncharacterized protein</fullName>
    </submittedName>
</protein>
<accession>A0A101M4P7</accession>
<dbReference type="AlphaFoldDB" id="A0A101M4P7"/>
<evidence type="ECO:0000313" key="1">
    <source>
        <dbReference type="EMBL" id="KUM50837.1"/>
    </source>
</evidence>
<name>A0A101M4P7_PICGL</name>
<keyword evidence="1" id="KW-0496">Mitochondrion</keyword>
<sequence length="105" mass="12017">MRNTSILLVKWTRRASVCPTTLTRRGIIGDRPIGSLLRPDGPGKRDGYDLLVISQCILFLPDFDKTDVDNLTLGTDNYQLFACFRVNSPHPYKIAFYLIFMDLYT</sequence>
<dbReference type="EMBL" id="LKAM01000001">
    <property type="protein sequence ID" value="KUM50837.1"/>
    <property type="molecule type" value="Genomic_DNA"/>
</dbReference>